<sequence length="60" mass="7150">MEKYILTIDLGTTEVKFSLYNSRLEEICKHSIKYRLDISSKFIEFDAEGYWHTCKKGVRD</sequence>
<dbReference type="EMBL" id="BARW01026918">
    <property type="protein sequence ID" value="GAJ10708.1"/>
    <property type="molecule type" value="Genomic_DNA"/>
</dbReference>
<protein>
    <recommendedName>
        <fullName evidence="2">Carbohydrate kinase FGGY N-terminal domain-containing protein</fullName>
    </recommendedName>
</protein>
<reference evidence="1" key="1">
    <citation type="journal article" date="2014" name="Front. Microbiol.">
        <title>High frequency of phylogenetically diverse reductive dehalogenase-homologous genes in deep subseafloor sedimentary metagenomes.</title>
        <authorList>
            <person name="Kawai M."/>
            <person name="Futagami T."/>
            <person name="Toyoda A."/>
            <person name="Takaki Y."/>
            <person name="Nishi S."/>
            <person name="Hori S."/>
            <person name="Arai W."/>
            <person name="Tsubouchi T."/>
            <person name="Morono Y."/>
            <person name="Uchiyama I."/>
            <person name="Ito T."/>
            <person name="Fujiyama A."/>
            <person name="Inagaki F."/>
            <person name="Takami H."/>
        </authorList>
    </citation>
    <scope>NUCLEOTIDE SEQUENCE</scope>
    <source>
        <strain evidence="1">Expedition CK06-06</strain>
    </source>
</reference>
<feature type="non-terminal residue" evidence="1">
    <location>
        <position position="60"/>
    </location>
</feature>
<comment type="caution">
    <text evidence="1">The sequence shown here is derived from an EMBL/GenBank/DDBJ whole genome shotgun (WGS) entry which is preliminary data.</text>
</comment>
<accession>X1TZG6</accession>
<dbReference type="InterPro" id="IPR043129">
    <property type="entry name" value="ATPase_NBD"/>
</dbReference>
<evidence type="ECO:0000313" key="1">
    <source>
        <dbReference type="EMBL" id="GAJ10708.1"/>
    </source>
</evidence>
<dbReference type="AlphaFoldDB" id="X1TZG6"/>
<gene>
    <name evidence="1" type="ORF">S12H4_43793</name>
</gene>
<dbReference type="SUPFAM" id="SSF53067">
    <property type="entry name" value="Actin-like ATPase domain"/>
    <property type="match status" value="1"/>
</dbReference>
<proteinExistence type="predicted"/>
<name>X1TZG6_9ZZZZ</name>
<organism evidence="1">
    <name type="scientific">marine sediment metagenome</name>
    <dbReference type="NCBI Taxonomy" id="412755"/>
    <lineage>
        <taxon>unclassified sequences</taxon>
        <taxon>metagenomes</taxon>
        <taxon>ecological metagenomes</taxon>
    </lineage>
</organism>
<evidence type="ECO:0008006" key="2">
    <source>
        <dbReference type="Google" id="ProtNLM"/>
    </source>
</evidence>
<dbReference type="Gene3D" id="3.30.420.40">
    <property type="match status" value="1"/>
</dbReference>